<name>X0WAI3_9ZZZZ</name>
<protein>
    <submittedName>
        <fullName evidence="1">Uncharacterized protein</fullName>
    </submittedName>
</protein>
<comment type="caution">
    <text evidence="1">The sequence shown here is derived from an EMBL/GenBank/DDBJ whole genome shotgun (WGS) entry which is preliminary data.</text>
</comment>
<gene>
    <name evidence="1" type="ORF">S01H1_37080</name>
</gene>
<evidence type="ECO:0000313" key="1">
    <source>
        <dbReference type="EMBL" id="GAG09671.1"/>
    </source>
</evidence>
<accession>X0WAI3</accession>
<sequence>MGGIMFVVYVLYPYLPHIKYKKWHYENPIYREIKQYVYTIR</sequence>
<dbReference type="EMBL" id="BARS01023274">
    <property type="protein sequence ID" value="GAG09671.1"/>
    <property type="molecule type" value="Genomic_DNA"/>
</dbReference>
<dbReference type="AlphaFoldDB" id="X0WAI3"/>
<proteinExistence type="predicted"/>
<reference evidence="1" key="1">
    <citation type="journal article" date="2014" name="Front. Microbiol.">
        <title>High frequency of phylogenetically diverse reductive dehalogenase-homologous genes in deep subseafloor sedimentary metagenomes.</title>
        <authorList>
            <person name="Kawai M."/>
            <person name="Futagami T."/>
            <person name="Toyoda A."/>
            <person name="Takaki Y."/>
            <person name="Nishi S."/>
            <person name="Hori S."/>
            <person name="Arai W."/>
            <person name="Tsubouchi T."/>
            <person name="Morono Y."/>
            <person name="Uchiyama I."/>
            <person name="Ito T."/>
            <person name="Fujiyama A."/>
            <person name="Inagaki F."/>
            <person name="Takami H."/>
        </authorList>
    </citation>
    <scope>NUCLEOTIDE SEQUENCE</scope>
    <source>
        <strain evidence="1">Expedition CK06-06</strain>
    </source>
</reference>
<organism evidence="1">
    <name type="scientific">marine sediment metagenome</name>
    <dbReference type="NCBI Taxonomy" id="412755"/>
    <lineage>
        <taxon>unclassified sequences</taxon>
        <taxon>metagenomes</taxon>
        <taxon>ecological metagenomes</taxon>
    </lineage>
</organism>